<sequence>MRIVNLGLDSSVLDKTSRLAGRIVEYGNLAEKYVIIVPAVAEKSAALSGNVQAHGVSGKNKISKLLGIYRLAQKIIEDEKIDIVTVQDQYYLGLIACLLARKSNIGLELQIHGFEKYRALRKIIAKFVIPKADSIRTVSQRLKKRLVEEFGVKEEKITVVPIYVEVSDKRLEVRDKRNNQFVFLTIGRLVSVKNIGLQIMAMAEVVKMHLEAELWIVGDGPERRRLEDSVKRLDLEGQVKFFGWQDDVSNFYNQADVFLLTSDAEGWPLVIVEAAGFGLPIIMTDMGSAGEFIINGENGIVISLNNQQALEQAMIRLMENDDLRKKLGDSAREAFSRLPSKEEILRRYKESWEKAIHNPNVPN</sequence>
<proteinExistence type="predicted"/>
<evidence type="ECO:0008006" key="5">
    <source>
        <dbReference type="Google" id="ProtNLM"/>
    </source>
</evidence>
<evidence type="ECO:0000313" key="4">
    <source>
        <dbReference type="Proteomes" id="UP000182002"/>
    </source>
</evidence>
<evidence type="ECO:0000259" key="2">
    <source>
        <dbReference type="Pfam" id="PF13439"/>
    </source>
</evidence>
<feature type="domain" description="Glycosyl transferase family 1" evidence="1">
    <location>
        <begin position="174"/>
        <end position="333"/>
    </location>
</feature>
<feature type="domain" description="Glycosyltransferase subfamily 4-like N-terminal" evidence="2">
    <location>
        <begin position="51"/>
        <end position="162"/>
    </location>
</feature>
<comment type="caution">
    <text evidence="3">The sequence shown here is derived from an EMBL/GenBank/DDBJ whole genome shotgun (WGS) entry which is preliminary data.</text>
</comment>
<dbReference type="InterPro" id="IPR028098">
    <property type="entry name" value="Glyco_trans_4-like_N"/>
</dbReference>
<accession>A0A1F8DKA8</accession>
<dbReference type="AlphaFoldDB" id="A0A1F8DKA8"/>
<organism evidence="3 4">
    <name type="scientific">Candidatus Wolfebacteria bacterium RBG_13_41_7</name>
    <dbReference type="NCBI Taxonomy" id="1802554"/>
    <lineage>
        <taxon>Bacteria</taxon>
        <taxon>Candidatus Wolfeibacteriota</taxon>
    </lineage>
</organism>
<dbReference type="EMBL" id="MGIO01000036">
    <property type="protein sequence ID" value="OGM89063.1"/>
    <property type="molecule type" value="Genomic_DNA"/>
</dbReference>
<dbReference type="CDD" id="cd03801">
    <property type="entry name" value="GT4_PimA-like"/>
    <property type="match status" value="1"/>
</dbReference>
<reference evidence="3 4" key="1">
    <citation type="journal article" date="2016" name="Nat. Commun.">
        <title>Thousands of microbial genomes shed light on interconnected biogeochemical processes in an aquifer system.</title>
        <authorList>
            <person name="Anantharaman K."/>
            <person name="Brown C.T."/>
            <person name="Hug L.A."/>
            <person name="Sharon I."/>
            <person name="Castelle C.J."/>
            <person name="Probst A.J."/>
            <person name="Thomas B.C."/>
            <person name="Singh A."/>
            <person name="Wilkins M.J."/>
            <person name="Karaoz U."/>
            <person name="Brodie E.L."/>
            <person name="Williams K.H."/>
            <person name="Hubbard S.S."/>
            <person name="Banfield J.F."/>
        </authorList>
    </citation>
    <scope>NUCLEOTIDE SEQUENCE [LARGE SCALE GENOMIC DNA]</scope>
</reference>
<dbReference type="Gene3D" id="3.40.50.2000">
    <property type="entry name" value="Glycogen Phosphorylase B"/>
    <property type="match status" value="2"/>
</dbReference>
<dbReference type="InterPro" id="IPR001296">
    <property type="entry name" value="Glyco_trans_1"/>
</dbReference>
<dbReference type="Pfam" id="PF00534">
    <property type="entry name" value="Glycos_transf_1"/>
    <property type="match status" value="1"/>
</dbReference>
<dbReference type="GO" id="GO:0016757">
    <property type="term" value="F:glycosyltransferase activity"/>
    <property type="evidence" value="ECO:0007669"/>
    <property type="project" value="InterPro"/>
</dbReference>
<dbReference type="Pfam" id="PF13439">
    <property type="entry name" value="Glyco_transf_4"/>
    <property type="match status" value="1"/>
</dbReference>
<dbReference type="PANTHER" id="PTHR12526">
    <property type="entry name" value="GLYCOSYLTRANSFERASE"/>
    <property type="match status" value="1"/>
</dbReference>
<evidence type="ECO:0000313" key="3">
    <source>
        <dbReference type="EMBL" id="OGM89063.1"/>
    </source>
</evidence>
<dbReference type="Proteomes" id="UP000182002">
    <property type="component" value="Unassembled WGS sequence"/>
</dbReference>
<name>A0A1F8DKA8_9BACT</name>
<protein>
    <recommendedName>
        <fullName evidence="5">Glycosyl transferase family 1 domain-containing protein</fullName>
    </recommendedName>
</protein>
<gene>
    <name evidence="3" type="ORF">A3J77_00840</name>
</gene>
<evidence type="ECO:0000259" key="1">
    <source>
        <dbReference type="Pfam" id="PF00534"/>
    </source>
</evidence>
<dbReference type="SUPFAM" id="SSF53756">
    <property type="entry name" value="UDP-Glycosyltransferase/glycogen phosphorylase"/>
    <property type="match status" value="1"/>
</dbReference>